<sequence>MMIGKNMDYAQQSIGKPALLLLLFIGIFYGLFVWSSSIGNPFNAVQKESICTPSNTTTDIYVPQQDELEKALSKASMANRTVIIAIVNKAYADQDVRADTTMLDLFLESFWLGVETRPLLDHLLLVAVDQTAYDRCQFLRLNCYKLETDGVDFGGEKIYMSEDFIKMMWRRTHFLMEVLKRGYNFIFSDTDVMWLRNPFSQLSKNETEDLQISTDMFFGDPWSEKQLINTGFYYIRSNNKTITLLNTWYSKKDNSTGQKEQDVLSNLIKGGIIKQLNLSVRFLDTLYFSGFCQESKDFRAVTTVHANCCRSITAKVKDLKAVLNDWKRFKKISSYRRLANVTENLRWSEHLGCRNSWGPLLVYLSVAEEMDSSAVLFNQLKAAEPFFLLAGPNVIESEEHVF</sequence>
<dbReference type="InterPro" id="IPR005069">
    <property type="entry name" value="Nucl-diP-sugar_transferase"/>
</dbReference>
<dbReference type="InterPro" id="IPR044821">
    <property type="entry name" value="At1g28695/At4g15970-like"/>
</dbReference>
<reference evidence="2" key="1">
    <citation type="submission" date="2021-01" db="EMBL/GenBank/DDBJ databases">
        <authorList>
            <person name="Lovell J.T."/>
            <person name="Bentley N."/>
            <person name="Bhattarai G."/>
            <person name="Jenkins J.W."/>
            <person name="Sreedasyam A."/>
            <person name="Alarcon Y."/>
            <person name="Bock C."/>
            <person name="Boston L."/>
            <person name="Carlson J."/>
            <person name="Cervantes K."/>
            <person name="Clermont K."/>
            <person name="Krom N."/>
            <person name="Kubenka K."/>
            <person name="Mamidi S."/>
            <person name="Mattison C."/>
            <person name="Monteros M."/>
            <person name="Pisani C."/>
            <person name="Plott C."/>
            <person name="Rajasekar S."/>
            <person name="Rhein H.S."/>
            <person name="Rohla C."/>
            <person name="Song M."/>
            <person name="Hilaire R.S."/>
            <person name="Shu S."/>
            <person name="Wells L."/>
            <person name="Wang X."/>
            <person name="Webber J."/>
            <person name="Heerema R.J."/>
            <person name="Klein P."/>
            <person name="Conner P."/>
            <person name="Grauke L."/>
            <person name="Grimwood J."/>
            <person name="Schmutz J."/>
            <person name="Randall J.J."/>
        </authorList>
    </citation>
    <scope>NUCLEOTIDE SEQUENCE</scope>
    <source>
        <tissue evidence="2">Leaf</tissue>
    </source>
</reference>
<name>A0A922DA84_CARIL</name>
<gene>
    <name evidence="2" type="ORF">I3842_13G023500</name>
</gene>
<dbReference type="EMBL" id="CM031837">
    <property type="protein sequence ID" value="KAG6680096.1"/>
    <property type="molecule type" value="Genomic_DNA"/>
</dbReference>
<dbReference type="Proteomes" id="UP000811246">
    <property type="component" value="Chromosome 13"/>
</dbReference>
<evidence type="ECO:0000313" key="2">
    <source>
        <dbReference type="EMBL" id="KAG6680096.1"/>
    </source>
</evidence>
<feature type="domain" description="Nucleotide-diphospho-sugar transferase" evidence="1">
    <location>
        <begin position="119"/>
        <end position="319"/>
    </location>
</feature>
<dbReference type="Pfam" id="PF03407">
    <property type="entry name" value="Nucleotid_trans"/>
    <property type="match status" value="1"/>
</dbReference>
<protein>
    <recommendedName>
        <fullName evidence="1">Nucleotide-diphospho-sugar transferase domain-containing protein</fullName>
    </recommendedName>
</protein>
<dbReference type="PANTHER" id="PTHR46038:SF12">
    <property type="entry name" value="OS03G0731800 PROTEIN"/>
    <property type="match status" value="1"/>
</dbReference>
<dbReference type="PANTHER" id="PTHR46038">
    <property type="entry name" value="EXPRESSED PROTEIN-RELATED"/>
    <property type="match status" value="1"/>
</dbReference>
<proteinExistence type="predicted"/>
<evidence type="ECO:0000259" key="1">
    <source>
        <dbReference type="Pfam" id="PF03407"/>
    </source>
</evidence>
<accession>A0A922DA84</accession>
<dbReference type="AlphaFoldDB" id="A0A922DA84"/>
<evidence type="ECO:0000313" key="3">
    <source>
        <dbReference type="Proteomes" id="UP000811246"/>
    </source>
</evidence>
<organism evidence="2 3">
    <name type="scientific">Carya illinoinensis</name>
    <name type="common">Pecan</name>
    <dbReference type="NCBI Taxonomy" id="32201"/>
    <lineage>
        <taxon>Eukaryota</taxon>
        <taxon>Viridiplantae</taxon>
        <taxon>Streptophyta</taxon>
        <taxon>Embryophyta</taxon>
        <taxon>Tracheophyta</taxon>
        <taxon>Spermatophyta</taxon>
        <taxon>Magnoliopsida</taxon>
        <taxon>eudicotyledons</taxon>
        <taxon>Gunneridae</taxon>
        <taxon>Pentapetalae</taxon>
        <taxon>rosids</taxon>
        <taxon>fabids</taxon>
        <taxon>Fagales</taxon>
        <taxon>Juglandaceae</taxon>
        <taxon>Carya</taxon>
    </lineage>
</organism>
<comment type="caution">
    <text evidence="2">The sequence shown here is derived from an EMBL/GenBank/DDBJ whole genome shotgun (WGS) entry which is preliminary data.</text>
</comment>